<dbReference type="Pfam" id="PF23598">
    <property type="entry name" value="LRR_14"/>
    <property type="match status" value="1"/>
</dbReference>
<dbReference type="Pfam" id="PF00931">
    <property type="entry name" value="NB-ARC"/>
    <property type="match status" value="1"/>
</dbReference>
<dbReference type="InterPro" id="IPR055414">
    <property type="entry name" value="LRR_R13L4/SHOC2-like"/>
</dbReference>
<sequence>MAEAAVGWAINKLDTLLTGEVKLLRNVHTELQGLRDELEAIESFLRDADVRFYQENSDSRIKTWVKQVRQVAFEIEDAIDVYMLHLVRHQDQHGFFHKISRLVRKLKPRHEIASKIQDLKKSVCEIRERSDRYKFNLSSEQGSSDRDNTWHDPRVHSLFIDEAELVGIESPKAELISKLVEGASENVVISVVGMGGLGKTTLAKKVFDSERVTVYFDCKAWITVTQSYKMAKLLRIMIRQLHQENVLPAFEGTDTMSELSLIEKLREYLIEKRYLVIFDDVWDIFLWGYIMTALPNNGKGNRIIITTRNEGVAPSPNESPFYYVFKLQLLPKREAYELFCKKVFQSNGGNCPSQLQELSHAIVEKCEGLPLAIVTIGGVLATKEKLVTEWKKFYDDLTSSLASDQRLSNIIKILSLSYQDLPYYLKSCFLYFNLFPENCSINCWRLIRLWIADGLIKERQGRIVEEVAEEYLIELVHRRLVQVERVSFDSKARECRVHDLMREIILFQSRELSFHQVSSKDYQNLKGRSRHLSINDKVKNILESNCNSQTHSIILFESNELPKSFITSVIDDFKLLRSLDLEGAPLDYIPDEVGNLWHLKYLCLKDTNVKVLPKSIGKLCNLETLDLRQSLVLDLPIEINRLLKLRHLLAYFFNYDNEFYINSLRAVKMHGNIGSLKALQKLSYIEADHGVDLIRQIERLTQLRKLGITKLKKENGLDLCYALEKMSCLQTLKVSSGSVEEFLDLRSISGPPLLQYLYLSGPLVELPPWISKLSCLVKLVFNWSRLGNDAIQVLQALPNLQMLRFYEGCNAKQLHFTKGCFSNLKMLHLLHLTRLNKLIIDEGGLPVIEELSIGPCPKLKELPSGIHYLRNLKRLEFYDIQREFAIGMQPLGGHEYCKVQNIPLILFYYKFKGYTFNQYKLGNINLLKRLMEVSE</sequence>
<dbReference type="GO" id="GO:0051707">
    <property type="term" value="P:response to other organism"/>
    <property type="evidence" value="ECO:0007669"/>
    <property type="project" value="UniProtKB-ARBA"/>
</dbReference>
<evidence type="ECO:0000313" key="8">
    <source>
        <dbReference type="EMBL" id="EEF30138.1"/>
    </source>
</evidence>
<dbReference type="EMBL" id="EQ974362">
    <property type="protein sequence ID" value="EEF30138.1"/>
    <property type="molecule type" value="Genomic_DNA"/>
</dbReference>
<dbReference type="Gene3D" id="1.10.10.10">
    <property type="entry name" value="Winged helix-like DNA-binding domain superfamily/Winged helix DNA-binding domain"/>
    <property type="match status" value="1"/>
</dbReference>
<feature type="domain" description="Disease resistance N-terminal" evidence="5">
    <location>
        <begin position="5"/>
        <end position="95"/>
    </location>
</feature>
<dbReference type="Pfam" id="PF23559">
    <property type="entry name" value="WHD_DRP"/>
    <property type="match status" value="1"/>
</dbReference>
<dbReference type="InterPro" id="IPR032675">
    <property type="entry name" value="LRR_dom_sf"/>
</dbReference>
<dbReference type="PANTHER" id="PTHR23155">
    <property type="entry name" value="DISEASE RESISTANCE PROTEIN RP"/>
    <property type="match status" value="1"/>
</dbReference>
<proteinExistence type="predicted"/>
<dbReference type="Gene3D" id="1.10.8.430">
    <property type="entry name" value="Helical domain of apoptotic protease-activating factors"/>
    <property type="match status" value="1"/>
</dbReference>
<dbReference type="FunFam" id="1.10.8.430:FF:000003">
    <property type="entry name" value="Probable disease resistance protein At5g66910"/>
    <property type="match status" value="1"/>
</dbReference>
<evidence type="ECO:0000259" key="7">
    <source>
        <dbReference type="Pfam" id="PF23598"/>
    </source>
</evidence>
<keyword evidence="3" id="KW-0611">Plant defense</keyword>
<gene>
    <name evidence="8" type="ORF">RCOM_0108660</name>
</gene>
<dbReference type="Gene3D" id="1.20.5.4130">
    <property type="match status" value="1"/>
</dbReference>
<dbReference type="InParanoid" id="B9T1X5"/>
<dbReference type="InterPro" id="IPR042197">
    <property type="entry name" value="Apaf_helical"/>
</dbReference>
<reference evidence="9" key="1">
    <citation type="journal article" date="2010" name="Nat. Biotechnol.">
        <title>Draft genome sequence of the oilseed species Ricinus communis.</title>
        <authorList>
            <person name="Chan A.P."/>
            <person name="Crabtree J."/>
            <person name="Zhao Q."/>
            <person name="Lorenzi H."/>
            <person name="Orvis J."/>
            <person name="Puiu D."/>
            <person name="Melake-Berhan A."/>
            <person name="Jones K.M."/>
            <person name="Redman J."/>
            <person name="Chen G."/>
            <person name="Cahoon E.B."/>
            <person name="Gedil M."/>
            <person name="Stanke M."/>
            <person name="Haas B.J."/>
            <person name="Wortman J.R."/>
            <person name="Fraser-Liggett C.M."/>
            <person name="Ravel J."/>
            <person name="Rabinowicz P.D."/>
        </authorList>
    </citation>
    <scope>NUCLEOTIDE SEQUENCE [LARGE SCALE GENOMIC DNA]</scope>
    <source>
        <strain evidence="9">cv. Hale</strain>
    </source>
</reference>
<keyword evidence="9" id="KW-1185">Reference proteome</keyword>
<feature type="domain" description="NB-ARC" evidence="4">
    <location>
        <begin position="169"/>
        <end position="347"/>
    </location>
</feature>
<dbReference type="eggNOG" id="KOG4658">
    <property type="taxonomic scope" value="Eukaryota"/>
</dbReference>
<dbReference type="STRING" id="3988.B9T1X5"/>
<evidence type="ECO:0000256" key="1">
    <source>
        <dbReference type="ARBA" id="ARBA00022737"/>
    </source>
</evidence>
<name>B9T1X5_RICCO</name>
<evidence type="ECO:0000259" key="5">
    <source>
        <dbReference type="Pfam" id="PF18052"/>
    </source>
</evidence>
<dbReference type="InterPro" id="IPR038005">
    <property type="entry name" value="RX-like_CC"/>
</dbReference>
<dbReference type="Pfam" id="PF18052">
    <property type="entry name" value="Rx_N"/>
    <property type="match status" value="1"/>
</dbReference>
<dbReference type="Gene3D" id="3.80.10.10">
    <property type="entry name" value="Ribonuclease Inhibitor"/>
    <property type="match status" value="1"/>
</dbReference>
<dbReference type="KEGG" id="rcu:8289736"/>
<evidence type="ECO:0000256" key="3">
    <source>
        <dbReference type="ARBA" id="ARBA00022821"/>
    </source>
</evidence>
<organism evidence="8 9">
    <name type="scientific">Ricinus communis</name>
    <name type="common">Castor bean</name>
    <dbReference type="NCBI Taxonomy" id="3988"/>
    <lineage>
        <taxon>Eukaryota</taxon>
        <taxon>Viridiplantae</taxon>
        <taxon>Streptophyta</taxon>
        <taxon>Embryophyta</taxon>
        <taxon>Tracheophyta</taxon>
        <taxon>Spermatophyta</taxon>
        <taxon>Magnoliopsida</taxon>
        <taxon>eudicotyledons</taxon>
        <taxon>Gunneridae</taxon>
        <taxon>Pentapetalae</taxon>
        <taxon>rosids</taxon>
        <taxon>fabids</taxon>
        <taxon>Malpighiales</taxon>
        <taxon>Euphorbiaceae</taxon>
        <taxon>Acalyphoideae</taxon>
        <taxon>Acalypheae</taxon>
        <taxon>Ricinus</taxon>
    </lineage>
</organism>
<dbReference type="AlphaFoldDB" id="B9T1X5"/>
<dbReference type="SUPFAM" id="SSF52540">
    <property type="entry name" value="P-loop containing nucleoside triphosphate hydrolases"/>
    <property type="match status" value="1"/>
</dbReference>
<dbReference type="Gene3D" id="3.40.50.300">
    <property type="entry name" value="P-loop containing nucleotide triphosphate hydrolases"/>
    <property type="match status" value="1"/>
</dbReference>
<dbReference type="GO" id="GO:0004722">
    <property type="term" value="F:protein serine/threonine phosphatase activity"/>
    <property type="evidence" value="ECO:0007669"/>
    <property type="project" value="UniProtKB-EC"/>
</dbReference>
<dbReference type="GO" id="GO:0006952">
    <property type="term" value="P:defense response"/>
    <property type="evidence" value="ECO:0007669"/>
    <property type="project" value="UniProtKB-KW"/>
</dbReference>
<dbReference type="InterPro" id="IPR044974">
    <property type="entry name" value="Disease_R_plants"/>
</dbReference>
<keyword evidence="8" id="KW-0378">Hydrolase</keyword>
<dbReference type="InterPro" id="IPR027417">
    <property type="entry name" value="P-loop_NTPase"/>
</dbReference>
<dbReference type="SUPFAM" id="SSF52058">
    <property type="entry name" value="L domain-like"/>
    <property type="match status" value="1"/>
</dbReference>
<dbReference type="InterPro" id="IPR036388">
    <property type="entry name" value="WH-like_DNA-bd_sf"/>
</dbReference>
<evidence type="ECO:0000256" key="2">
    <source>
        <dbReference type="ARBA" id="ARBA00022741"/>
    </source>
</evidence>
<keyword evidence="2" id="KW-0547">Nucleotide-binding</keyword>
<dbReference type="FunFam" id="3.40.50.300:FF:001091">
    <property type="entry name" value="Probable disease resistance protein At1g61300"/>
    <property type="match status" value="1"/>
</dbReference>
<dbReference type="FunFam" id="1.10.10.10:FF:000322">
    <property type="entry name" value="Probable disease resistance protein At1g63360"/>
    <property type="match status" value="1"/>
</dbReference>
<protein>
    <submittedName>
        <fullName evidence="8">Disease resistance protein RPM1, putative</fullName>
        <ecNumber evidence="8">3.1.3.16</ecNumber>
    </submittedName>
</protein>
<evidence type="ECO:0000259" key="6">
    <source>
        <dbReference type="Pfam" id="PF23559"/>
    </source>
</evidence>
<dbReference type="EC" id="3.1.3.16" evidence="8"/>
<feature type="domain" description="Disease resistance protein winged helix" evidence="6">
    <location>
        <begin position="434"/>
        <end position="505"/>
    </location>
</feature>
<evidence type="ECO:0000313" key="9">
    <source>
        <dbReference type="Proteomes" id="UP000008311"/>
    </source>
</evidence>
<accession>B9T1X5</accession>
<feature type="domain" description="Disease resistance R13L4/SHOC-2-like LRR" evidence="7">
    <location>
        <begin position="568"/>
        <end position="876"/>
    </location>
</feature>
<dbReference type="InterPro" id="IPR041118">
    <property type="entry name" value="Rx_N"/>
</dbReference>
<evidence type="ECO:0000259" key="4">
    <source>
        <dbReference type="Pfam" id="PF00931"/>
    </source>
</evidence>
<dbReference type="PRINTS" id="PR00364">
    <property type="entry name" value="DISEASERSIST"/>
</dbReference>
<dbReference type="InterPro" id="IPR002182">
    <property type="entry name" value="NB-ARC"/>
</dbReference>
<dbReference type="OrthoDB" id="598235at2759"/>
<dbReference type="InterPro" id="IPR058922">
    <property type="entry name" value="WHD_DRP"/>
</dbReference>
<dbReference type="GO" id="GO:0043531">
    <property type="term" value="F:ADP binding"/>
    <property type="evidence" value="ECO:0007669"/>
    <property type="project" value="InterPro"/>
</dbReference>
<dbReference type="PANTHER" id="PTHR23155:SF1205">
    <property type="entry name" value="DISEASE RESISTANCE PROTEIN RPM1"/>
    <property type="match status" value="1"/>
</dbReference>
<dbReference type="CDD" id="cd14798">
    <property type="entry name" value="RX-CC_like"/>
    <property type="match status" value="1"/>
</dbReference>
<dbReference type="Proteomes" id="UP000008311">
    <property type="component" value="Unassembled WGS sequence"/>
</dbReference>
<keyword evidence="1" id="KW-0677">Repeat</keyword>